<dbReference type="Proteomes" id="UP000681967">
    <property type="component" value="Unassembled WGS sequence"/>
</dbReference>
<reference evidence="1" key="1">
    <citation type="submission" date="2021-02" db="EMBL/GenBank/DDBJ databases">
        <authorList>
            <person name="Nowell W R."/>
        </authorList>
    </citation>
    <scope>NUCLEOTIDE SEQUENCE</scope>
</reference>
<accession>A0A8S3HMP9</accession>
<proteinExistence type="predicted"/>
<feature type="non-terminal residue" evidence="1">
    <location>
        <position position="1"/>
    </location>
</feature>
<evidence type="ECO:0000313" key="1">
    <source>
        <dbReference type="EMBL" id="CAF5183987.1"/>
    </source>
</evidence>
<dbReference type="Pfam" id="PF05450">
    <property type="entry name" value="Nicastrin"/>
    <property type="match status" value="1"/>
</dbReference>
<protein>
    <submittedName>
        <fullName evidence="1">Uncharacterized protein</fullName>
    </submittedName>
</protein>
<evidence type="ECO:0000313" key="2">
    <source>
        <dbReference type="Proteomes" id="UP000681967"/>
    </source>
</evidence>
<dbReference type="AlphaFoldDB" id="A0A8S3HMP9"/>
<organism evidence="1 2">
    <name type="scientific">Rotaria magnacalcarata</name>
    <dbReference type="NCBI Taxonomy" id="392030"/>
    <lineage>
        <taxon>Eukaryota</taxon>
        <taxon>Metazoa</taxon>
        <taxon>Spiralia</taxon>
        <taxon>Gnathifera</taxon>
        <taxon>Rotifera</taxon>
        <taxon>Eurotatoria</taxon>
        <taxon>Bdelloidea</taxon>
        <taxon>Philodinida</taxon>
        <taxon>Philodinidae</taxon>
        <taxon>Rotaria</taxon>
    </lineage>
</organism>
<comment type="caution">
    <text evidence="1">The sequence shown here is derived from an EMBL/GenBank/DDBJ whole genome shotgun (WGS) entry which is preliminary data.</text>
</comment>
<name>A0A8S3HMP9_9BILA</name>
<sequence>LSRLLVTNDNNKDLVLLFMNGQNWNYYGTYELSQMILEKRFPYRIQKSTNQNNLHPIEPEHVDIIVNIDQLGIIQNNTFILYDNIHPFLEKYK</sequence>
<gene>
    <name evidence="1" type="ORF">BYL167_LOCUS79403</name>
</gene>
<dbReference type="EMBL" id="CAJOBH010293544">
    <property type="protein sequence ID" value="CAF5183987.1"/>
    <property type="molecule type" value="Genomic_DNA"/>
</dbReference>